<dbReference type="Pfam" id="PF00271">
    <property type="entry name" value="Helicase_C"/>
    <property type="match status" value="1"/>
</dbReference>
<evidence type="ECO:0000256" key="1">
    <source>
        <dbReference type="ARBA" id="ARBA00005446"/>
    </source>
</evidence>
<keyword evidence="10" id="KW-1185">Reference proteome</keyword>
<keyword evidence="3" id="KW-0067">ATP-binding</keyword>
<dbReference type="SMART" id="SM00490">
    <property type="entry name" value="HELICc"/>
    <property type="match status" value="1"/>
</dbReference>
<dbReference type="InterPro" id="IPR027417">
    <property type="entry name" value="P-loop_NTPase"/>
</dbReference>
<feature type="domain" description="Helicase C-terminal" evidence="8">
    <location>
        <begin position="745"/>
        <end position="892"/>
    </location>
</feature>
<dbReference type="GO" id="GO:0000724">
    <property type="term" value="P:double-strand break repair via homologous recombination"/>
    <property type="evidence" value="ECO:0007669"/>
    <property type="project" value="TreeGrafter"/>
</dbReference>
<dbReference type="PROSITE" id="PS51192">
    <property type="entry name" value="HELICASE_ATP_BIND_1"/>
    <property type="match status" value="1"/>
</dbReference>
<dbReference type="GO" id="GO:0005634">
    <property type="term" value="C:nucleus"/>
    <property type="evidence" value="ECO:0007669"/>
    <property type="project" value="TreeGrafter"/>
</dbReference>
<evidence type="ECO:0000256" key="5">
    <source>
        <dbReference type="ARBA" id="ARBA00034808"/>
    </source>
</evidence>
<dbReference type="GO" id="GO:0005737">
    <property type="term" value="C:cytoplasm"/>
    <property type="evidence" value="ECO:0007669"/>
    <property type="project" value="TreeGrafter"/>
</dbReference>
<dbReference type="InterPro" id="IPR011545">
    <property type="entry name" value="DEAD/DEAH_box_helicase_dom"/>
</dbReference>
<accession>A0A1J4MQG2</accession>
<evidence type="ECO:0000259" key="7">
    <source>
        <dbReference type="PROSITE" id="PS51192"/>
    </source>
</evidence>
<evidence type="ECO:0000256" key="2">
    <source>
        <dbReference type="ARBA" id="ARBA00022741"/>
    </source>
</evidence>
<evidence type="ECO:0000313" key="10">
    <source>
        <dbReference type="Proteomes" id="UP000186176"/>
    </source>
</evidence>
<dbReference type="EMBL" id="LRBP01000003">
    <property type="protein sequence ID" value="OII75244.1"/>
    <property type="molecule type" value="Genomic_DNA"/>
</dbReference>
<keyword evidence="2" id="KW-0547">Nucleotide-binding</keyword>
<comment type="catalytic activity">
    <reaction evidence="4">
        <text>Couples ATP hydrolysis with the unwinding of duplex DNA by translocating in the 3'-5' direction.</text>
        <dbReference type="EC" id="5.6.2.4"/>
    </reaction>
</comment>
<dbReference type="Pfam" id="PF00270">
    <property type="entry name" value="DEAD"/>
    <property type="match status" value="1"/>
</dbReference>
<evidence type="ECO:0000256" key="6">
    <source>
        <dbReference type="SAM" id="MobiDB-lite"/>
    </source>
</evidence>
<dbReference type="GO" id="GO:0009378">
    <property type="term" value="F:four-way junction helicase activity"/>
    <property type="evidence" value="ECO:0007669"/>
    <property type="project" value="TreeGrafter"/>
</dbReference>
<evidence type="ECO:0000256" key="4">
    <source>
        <dbReference type="ARBA" id="ARBA00034617"/>
    </source>
</evidence>
<dbReference type="InterPro" id="IPR014001">
    <property type="entry name" value="Helicase_ATP-bd"/>
</dbReference>
<name>A0A1J4MQG2_9CRYT</name>
<dbReference type="PROSITE" id="PS51194">
    <property type="entry name" value="HELICASE_CTER"/>
    <property type="match status" value="1"/>
</dbReference>
<reference evidence="9 10" key="1">
    <citation type="submission" date="2016-10" db="EMBL/GenBank/DDBJ databases">
        <title>Reductive evolution of mitochondrial metabolism and differential evolution of invasion-related proteins in Cryptosporidium.</title>
        <authorList>
            <person name="Liu S."/>
            <person name="Roellig D.M."/>
            <person name="Guo Y."/>
            <person name="Li N."/>
            <person name="Frace M.A."/>
            <person name="Tang K."/>
            <person name="Zhang L."/>
            <person name="Feng Y."/>
            <person name="Xiao L."/>
        </authorList>
    </citation>
    <scope>NUCLEOTIDE SEQUENCE [LARGE SCALE GENOMIC DNA]</scope>
    <source>
        <strain evidence="9">39726</strain>
    </source>
</reference>
<dbReference type="InterPro" id="IPR001650">
    <property type="entry name" value="Helicase_C-like"/>
</dbReference>
<organism evidence="9 10">
    <name type="scientific">Cryptosporidium ubiquitum</name>
    <dbReference type="NCBI Taxonomy" id="857276"/>
    <lineage>
        <taxon>Eukaryota</taxon>
        <taxon>Sar</taxon>
        <taxon>Alveolata</taxon>
        <taxon>Apicomplexa</taxon>
        <taxon>Conoidasida</taxon>
        <taxon>Coccidia</taxon>
        <taxon>Eucoccidiorida</taxon>
        <taxon>Eimeriorina</taxon>
        <taxon>Cryptosporidiidae</taxon>
        <taxon>Cryptosporidium</taxon>
    </lineage>
</organism>
<dbReference type="EC" id="5.6.2.4" evidence="5"/>
<evidence type="ECO:0000256" key="3">
    <source>
        <dbReference type="ARBA" id="ARBA00022840"/>
    </source>
</evidence>
<evidence type="ECO:0000259" key="8">
    <source>
        <dbReference type="PROSITE" id="PS51194"/>
    </source>
</evidence>
<evidence type="ECO:0000313" key="9">
    <source>
        <dbReference type="EMBL" id="OII75244.1"/>
    </source>
</evidence>
<dbReference type="GO" id="GO:0043138">
    <property type="term" value="F:3'-5' DNA helicase activity"/>
    <property type="evidence" value="ECO:0007669"/>
    <property type="project" value="UniProtKB-EC"/>
</dbReference>
<keyword evidence="9" id="KW-0378">Hydrolase</keyword>
<dbReference type="SUPFAM" id="SSF52540">
    <property type="entry name" value="P-loop containing nucleoside triphosphate hydrolases"/>
    <property type="match status" value="1"/>
</dbReference>
<comment type="similarity">
    <text evidence="1">Belongs to the helicase family. RecQ subfamily.</text>
</comment>
<sequence length="1451" mass="168455">MSTGNKRTIRQIYDGADLSDLVLNLPLTPYSEEFLSYKQKLDKALSDLKLLVQEQINKEEENLDLCKVLERVRESMSNRDDSCEQKNINDQIKQDKYYSVYLEIIQLEESRSDILECFIKWKNDHYYTRWEELSQPPQDMKDHWLRFKDKISKIILDSKKISSRPLPRLVVSENKPQKEDSVLDHVLKNMEKESSSDESKQKDQFEKAGDISIAGQAGLNKGAEKVQGEENENQKALTENADKLDDNGRKRRKRKQSEKGSSEFWGPKTLPKSKNRYISGISAVRAIRKRTYSNNGRIRMSREKELGPENTAEDGKENLMVNNEEQVRNLRRWERQEEKRNEIKFNRYLLKNKGVKKRIQESIQIEKEDILRDPRKWSNNFSQGCKISLANKSMLEDSSQLNRSLELSIKIKEEVNSLIHVIGNGTENDNERRKSLEVLGELCRHFLTENFGYKDFREGQLEAIYSVLLGGNQYENYRKGSVLILPTGYGKSLCFQYLSLLMNMWFGKITLVITPLISLMQDQLRSLSKKIRGAVWNSSVSVEEKKSIVELIGQGGLDILFVTPESMFSTFLTKGIVINQSRDQSKIARLDLSENRIALLCVDEAHCVCEWGHSFRPNYYSCIGHLINNFKVERVLGITATAPFCMLDELKSLLKVEKVIQPYSNQRIQRENLYCKVLHLDLMKKKAIQGFNKNGFNFTKVPKVYNNYSLIWDHIKYSLNGNNSNNNSQDKDTMEEHQLREKKKTRKEVWSKCKNILIYVWQRSEVEAVTNYLRTKGANALYYHGMMSNNEREMVQKSFIENKANIFVATTSFGMGIDKKDIDAVIHWNMPNSLEQYIQETGRCARQLDKLGICLMLLSDDDYKNKRQIISASLMDKTALRCLLHVILSKYNFGTDLDVIQDFEQTKIEFEIFPIELFKIVLNVRQTEEIENLLHHIKPYLDYLLGIKYKGKNVKASWVSYIRGSPYIKVRCFDEDFSKIKEKSQIFSLVSRFSTENSGVVTINLLEASMHLGKNLEELEDEIENERSVWKISVETLTNKQCIILGQSLVKDNSQCIQTEGFVSKKDFGALFLDFNSENCHVGTGVDTGNSKRQLVKENWVDLLVEDLHKELIHRNSNELWKLDIAYFSFQKFGMDKSCKDSIIESYFSNRKSDLYLKLFNQEICTSQNPESNPREGLEGVSRSFIRDLVLGKANNSQDQSQSLIENSSGDNTFENMIQEIWITKWNQELLHDLALGGKELVKLNSFISTQDRDQEANLNRAYKEKIKEEPEKSEFYQFNNLDDSKNEEDEKSKKKEMKEVYQKISSCIKSGVNCLLSNYLAELSPVQWETYRVSTERIISHFFSKAQKESKRRRREETQQNEGSRLDFSHYLGFEEFDVIFPADIARILVGVTSFRYCYKAKGGLKKDCLHSNDVVSSKLWGKFKSIPYSVVLDICQESFKEIIKNKLSI</sequence>
<proteinExistence type="inferred from homology"/>
<dbReference type="Gene3D" id="3.40.50.300">
    <property type="entry name" value="P-loop containing nucleotide triphosphate hydrolases"/>
    <property type="match status" value="2"/>
</dbReference>
<dbReference type="GeneID" id="39980516"/>
<dbReference type="GO" id="GO:0003676">
    <property type="term" value="F:nucleic acid binding"/>
    <property type="evidence" value="ECO:0007669"/>
    <property type="project" value="InterPro"/>
</dbReference>
<feature type="region of interest" description="Disordered" evidence="6">
    <location>
        <begin position="218"/>
        <end position="272"/>
    </location>
</feature>
<protein>
    <recommendedName>
        <fullName evidence="5">DNA 3'-5' helicase</fullName>
        <ecNumber evidence="5">5.6.2.4</ecNumber>
    </recommendedName>
</protein>
<feature type="domain" description="Helicase ATP-binding" evidence="7">
    <location>
        <begin position="472"/>
        <end position="660"/>
    </location>
</feature>
<dbReference type="OrthoDB" id="10261556at2759"/>
<dbReference type="GO" id="GO:0005524">
    <property type="term" value="F:ATP binding"/>
    <property type="evidence" value="ECO:0007669"/>
    <property type="project" value="UniProtKB-KW"/>
</dbReference>
<gene>
    <name evidence="9" type="ORF">cubi_03723</name>
</gene>
<dbReference type="RefSeq" id="XP_028876256.1">
    <property type="nucleotide sequence ID" value="XM_029020737.1"/>
</dbReference>
<dbReference type="CDD" id="cd17920">
    <property type="entry name" value="DEXHc_RecQ"/>
    <property type="match status" value="1"/>
</dbReference>
<dbReference type="Proteomes" id="UP000186176">
    <property type="component" value="Unassembled WGS sequence"/>
</dbReference>
<dbReference type="GO" id="GO:0005694">
    <property type="term" value="C:chromosome"/>
    <property type="evidence" value="ECO:0007669"/>
    <property type="project" value="TreeGrafter"/>
</dbReference>
<comment type="caution">
    <text evidence="9">The sequence shown here is derived from an EMBL/GenBank/DDBJ whole genome shotgun (WGS) entry which is preliminary data.</text>
</comment>
<dbReference type="SMART" id="SM00487">
    <property type="entry name" value="DEXDc"/>
    <property type="match status" value="1"/>
</dbReference>
<dbReference type="PANTHER" id="PTHR13710">
    <property type="entry name" value="DNA HELICASE RECQ FAMILY MEMBER"/>
    <property type="match status" value="1"/>
</dbReference>
<keyword evidence="9" id="KW-0347">Helicase</keyword>
<dbReference type="PANTHER" id="PTHR13710:SF108">
    <property type="entry name" value="ATP-DEPENDENT DNA HELICASE Q4"/>
    <property type="match status" value="1"/>
</dbReference>
<dbReference type="VEuPathDB" id="CryptoDB:cubi_03723"/>